<dbReference type="HOGENOM" id="CLU_010194_9_1_1"/>
<dbReference type="SUPFAM" id="SSF51735">
    <property type="entry name" value="NAD(P)-binding Rossmann-fold domains"/>
    <property type="match status" value="1"/>
</dbReference>
<keyword evidence="5" id="KW-1185">Reference proteome</keyword>
<dbReference type="PRINTS" id="PR00081">
    <property type="entry name" value="GDHRDH"/>
</dbReference>
<dbReference type="OrthoDB" id="9876299at2759"/>
<dbReference type="OMA" id="ATHESEY"/>
<dbReference type="InterPro" id="IPR036291">
    <property type="entry name" value="NAD(P)-bd_dom_sf"/>
</dbReference>
<dbReference type="GO" id="GO:0005737">
    <property type="term" value="C:cytoplasm"/>
    <property type="evidence" value="ECO:0007669"/>
    <property type="project" value="TreeGrafter"/>
</dbReference>
<evidence type="ECO:0000256" key="1">
    <source>
        <dbReference type="ARBA" id="ARBA00006484"/>
    </source>
</evidence>
<evidence type="ECO:0000256" key="3">
    <source>
        <dbReference type="ARBA" id="ARBA00023002"/>
    </source>
</evidence>
<keyword evidence="2" id="KW-0521">NADP</keyword>
<dbReference type="GeneID" id="63682980"/>
<dbReference type="PANTHER" id="PTHR43544">
    <property type="entry name" value="SHORT-CHAIN DEHYDROGENASE/REDUCTASE"/>
    <property type="match status" value="1"/>
</dbReference>
<dbReference type="PANTHER" id="PTHR43544:SF7">
    <property type="entry name" value="NADB-LER2"/>
    <property type="match status" value="1"/>
</dbReference>
<accession>M5GF11</accession>
<dbReference type="Proteomes" id="UP000030653">
    <property type="component" value="Unassembled WGS sequence"/>
</dbReference>
<gene>
    <name evidence="4" type="ORF">DACRYDRAFT_104372</name>
</gene>
<dbReference type="GO" id="GO:0016491">
    <property type="term" value="F:oxidoreductase activity"/>
    <property type="evidence" value="ECO:0007669"/>
    <property type="project" value="UniProtKB-KW"/>
</dbReference>
<evidence type="ECO:0000313" key="5">
    <source>
        <dbReference type="Proteomes" id="UP000030653"/>
    </source>
</evidence>
<dbReference type="Pfam" id="PF00106">
    <property type="entry name" value="adh_short"/>
    <property type="match status" value="1"/>
</dbReference>
<comment type="similarity">
    <text evidence="1">Belongs to the short-chain dehydrogenases/reductases (SDR) family.</text>
</comment>
<dbReference type="InterPro" id="IPR051468">
    <property type="entry name" value="Fungal_SecMetab_SDRs"/>
</dbReference>
<reference evidence="4 5" key="1">
    <citation type="journal article" date="2012" name="Science">
        <title>The Paleozoic origin of enzymatic lignin decomposition reconstructed from 31 fungal genomes.</title>
        <authorList>
            <person name="Floudas D."/>
            <person name="Binder M."/>
            <person name="Riley R."/>
            <person name="Barry K."/>
            <person name="Blanchette R.A."/>
            <person name="Henrissat B."/>
            <person name="Martinez A.T."/>
            <person name="Otillar R."/>
            <person name="Spatafora J.W."/>
            <person name="Yadav J.S."/>
            <person name="Aerts A."/>
            <person name="Benoit I."/>
            <person name="Boyd A."/>
            <person name="Carlson A."/>
            <person name="Copeland A."/>
            <person name="Coutinho P.M."/>
            <person name="de Vries R.P."/>
            <person name="Ferreira P."/>
            <person name="Findley K."/>
            <person name="Foster B."/>
            <person name="Gaskell J."/>
            <person name="Glotzer D."/>
            <person name="Gorecki P."/>
            <person name="Heitman J."/>
            <person name="Hesse C."/>
            <person name="Hori C."/>
            <person name="Igarashi K."/>
            <person name="Jurgens J.A."/>
            <person name="Kallen N."/>
            <person name="Kersten P."/>
            <person name="Kohler A."/>
            <person name="Kuees U."/>
            <person name="Kumar T.K.A."/>
            <person name="Kuo A."/>
            <person name="LaButti K."/>
            <person name="Larrondo L.F."/>
            <person name="Lindquist E."/>
            <person name="Ling A."/>
            <person name="Lombard V."/>
            <person name="Lucas S."/>
            <person name="Lundell T."/>
            <person name="Martin R."/>
            <person name="McLaughlin D.J."/>
            <person name="Morgenstern I."/>
            <person name="Morin E."/>
            <person name="Murat C."/>
            <person name="Nagy L.G."/>
            <person name="Nolan M."/>
            <person name="Ohm R.A."/>
            <person name="Patyshakuliyeva A."/>
            <person name="Rokas A."/>
            <person name="Ruiz-Duenas F.J."/>
            <person name="Sabat G."/>
            <person name="Salamov A."/>
            <person name="Samejima M."/>
            <person name="Schmutz J."/>
            <person name="Slot J.C."/>
            <person name="St John F."/>
            <person name="Stenlid J."/>
            <person name="Sun H."/>
            <person name="Sun S."/>
            <person name="Syed K."/>
            <person name="Tsang A."/>
            <person name="Wiebenga A."/>
            <person name="Young D."/>
            <person name="Pisabarro A."/>
            <person name="Eastwood D.C."/>
            <person name="Martin F."/>
            <person name="Cullen D."/>
            <person name="Grigoriev I.V."/>
            <person name="Hibbett D.S."/>
        </authorList>
    </citation>
    <scope>NUCLEOTIDE SEQUENCE [LARGE SCALE GENOMIC DNA]</scope>
    <source>
        <strain evidence="4 5">DJM-731 SS1</strain>
    </source>
</reference>
<dbReference type="Gene3D" id="3.40.50.720">
    <property type="entry name" value="NAD(P)-binding Rossmann-like Domain"/>
    <property type="match status" value="1"/>
</dbReference>
<keyword evidence="3" id="KW-0560">Oxidoreductase</keyword>
<dbReference type="AlphaFoldDB" id="M5GF11"/>
<name>M5GF11_DACPD</name>
<organism evidence="4 5">
    <name type="scientific">Dacryopinax primogenitus (strain DJM 731)</name>
    <name type="common">Brown rot fungus</name>
    <dbReference type="NCBI Taxonomy" id="1858805"/>
    <lineage>
        <taxon>Eukaryota</taxon>
        <taxon>Fungi</taxon>
        <taxon>Dikarya</taxon>
        <taxon>Basidiomycota</taxon>
        <taxon>Agaricomycotina</taxon>
        <taxon>Dacrymycetes</taxon>
        <taxon>Dacrymycetales</taxon>
        <taxon>Dacrymycetaceae</taxon>
        <taxon>Dacryopinax</taxon>
    </lineage>
</organism>
<sequence length="243" mass="26099">MSPTVYLVSGANRGIGRSLSRPDVIVFAGTRDLVKATALQTLQSKFPGRVHLVKLTSANKEDNEEGVAKVKEIAGRLDVVIANAGISNAFYSSLDVPLDAMQEHFIVNVLGPLVLFQASYPLLKASTSNPKFVPISSLAASIKVGTTIPLNATAYGTSKAAINWLAARLYHEYPDLISLPIHPGTVDTDMLSNTIPHAPELIESFPMLTTEESAAGILKVVDEAKRDENGPRMISYDGSTLPW</sequence>
<evidence type="ECO:0000313" key="4">
    <source>
        <dbReference type="EMBL" id="EJU05882.1"/>
    </source>
</evidence>
<proteinExistence type="inferred from homology"/>
<dbReference type="EMBL" id="JH795856">
    <property type="protein sequence ID" value="EJU05882.1"/>
    <property type="molecule type" value="Genomic_DNA"/>
</dbReference>
<dbReference type="RefSeq" id="XP_040632776.1">
    <property type="nucleotide sequence ID" value="XM_040767918.1"/>
</dbReference>
<dbReference type="InterPro" id="IPR002347">
    <property type="entry name" value="SDR_fam"/>
</dbReference>
<protein>
    <submittedName>
        <fullName evidence="4">NADP-binding protein</fullName>
    </submittedName>
</protein>
<evidence type="ECO:0000256" key="2">
    <source>
        <dbReference type="ARBA" id="ARBA00022857"/>
    </source>
</evidence>